<dbReference type="Gene3D" id="2.40.50.140">
    <property type="entry name" value="Nucleic acid-binding proteins"/>
    <property type="match status" value="1"/>
</dbReference>
<comment type="subcellular location">
    <subcellularLocation>
        <location evidence="8">Cytoplasm</location>
    </subcellularLocation>
</comment>
<evidence type="ECO:0000256" key="2">
    <source>
        <dbReference type="ARBA" id="ARBA00022490"/>
    </source>
</evidence>
<proteinExistence type="inferred from homology"/>
<feature type="binding site" evidence="8">
    <location>
        <position position="41"/>
    </location>
    <ligand>
        <name>[4Fe-4S] cluster</name>
        <dbReference type="ChEBI" id="CHEBI:49883"/>
        <label>1</label>
    </ligand>
</feature>
<evidence type="ECO:0000256" key="6">
    <source>
        <dbReference type="ARBA" id="ARBA00023004"/>
    </source>
</evidence>
<dbReference type="GO" id="GO:0005829">
    <property type="term" value="C:cytosol"/>
    <property type="evidence" value="ECO:0007669"/>
    <property type="project" value="TreeGrafter"/>
</dbReference>
<dbReference type="EC" id="2.8.4.4" evidence="8"/>
<dbReference type="GO" id="GO:0005840">
    <property type="term" value="C:ribosome"/>
    <property type="evidence" value="ECO:0007669"/>
    <property type="project" value="UniProtKB-KW"/>
</dbReference>
<keyword evidence="2 8" id="KW-0963">Cytoplasm</keyword>
<dbReference type="GO" id="GO:0006400">
    <property type="term" value="P:tRNA modification"/>
    <property type="evidence" value="ECO:0007669"/>
    <property type="project" value="InterPro"/>
</dbReference>
<evidence type="ECO:0000256" key="4">
    <source>
        <dbReference type="ARBA" id="ARBA00022691"/>
    </source>
</evidence>
<feature type="binding site" evidence="8">
    <location>
        <position position="177"/>
    </location>
    <ligand>
        <name>[4Fe-4S] cluster</name>
        <dbReference type="ChEBI" id="CHEBI:49883"/>
        <label>2</label>
        <note>4Fe-4S-S-AdoMet</note>
    </ligand>
</feature>
<dbReference type="GO" id="GO:0103039">
    <property type="term" value="F:protein methylthiotransferase activity"/>
    <property type="evidence" value="ECO:0007669"/>
    <property type="project" value="UniProtKB-EC"/>
</dbReference>
<feature type="domain" description="TRAM" evidence="10">
    <location>
        <begin position="395"/>
        <end position="461"/>
    </location>
</feature>
<feature type="domain" description="Radical SAM core" evidence="12">
    <location>
        <begin position="159"/>
        <end position="392"/>
    </location>
</feature>
<organism evidence="13 14">
    <name type="scientific">Paracoccus aminovorans</name>
    <dbReference type="NCBI Taxonomy" id="34004"/>
    <lineage>
        <taxon>Bacteria</taxon>
        <taxon>Pseudomonadati</taxon>
        <taxon>Pseudomonadota</taxon>
        <taxon>Alphaproteobacteria</taxon>
        <taxon>Rhodobacterales</taxon>
        <taxon>Paracoccaceae</taxon>
        <taxon>Paracoccus</taxon>
    </lineage>
</organism>
<dbReference type="SFLD" id="SFLDG01082">
    <property type="entry name" value="B12-binding_domain_containing"/>
    <property type="match status" value="1"/>
</dbReference>
<keyword evidence="13" id="KW-0687">Ribonucleoprotein</keyword>
<dbReference type="FunFam" id="3.40.50.12160:FF:000002">
    <property type="entry name" value="Ribosomal protein S12 methylthiotransferase RimO"/>
    <property type="match status" value="1"/>
</dbReference>
<evidence type="ECO:0000256" key="3">
    <source>
        <dbReference type="ARBA" id="ARBA00022679"/>
    </source>
</evidence>
<keyword evidence="4 8" id="KW-0949">S-adenosyl-L-methionine</keyword>
<dbReference type="Pfam" id="PF04055">
    <property type="entry name" value="Radical_SAM"/>
    <property type="match status" value="1"/>
</dbReference>
<evidence type="ECO:0000256" key="1">
    <source>
        <dbReference type="ARBA" id="ARBA00022485"/>
    </source>
</evidence>
<evidence type="ECO:0000313" key="14">
    <source>
        <dbReference type="Proteomes" id="UP000183635"/>
    </source>
</evidence>
<evidence type="ECO:0000256" key="7">
    <source>
        <dbReference type="ARBA" id="ARBA00023014"/>
    </source>
</evidence>
<dbReference type="GO" id="GO:0035599">
    <property type="term" value="F:aspartic acid methylthiotransferase activity"/>
    <property type="evidence" value="ECO:0007669"/>
    <property type="project" value="TreeGrafter"/>
</dbReference>
<comment type="similarity">
    <text evidence="8">Belongs to the methylthiotransferase family. RimO subfamily.</text>
</comment>
<dbReference type="Gene3D" id="3.40.50.12160">
    <property type="entry name" value="Methylthiotransferase, N-terminal domain"/>
    <property type="match status" value="1"/>
</dbReference>
<gene>
    <name evidence="8" type="primary">rimO</name>
    <name evidence="13" type="ORF">SAMN04488021_12045</name>
</gene>
<dbReference type="SMART" id="SM00729">
    <property type="entry name" value="Elp3"/>
    <property type="match status" value="1"/>
</dbReference>
<evidence type="ECO:0000259" key="12">
    <source>
        <dbReference type="PROSITE" id="PS51918"/>
    </source>
</evidence>
<dbReference type="InterPro" id="IPR058240">
    <property type="entry name" value="rSAM_sf"/>
</dbReference>
<keyword evidence="5 8" id="KW-0479">Metal-binding</keyword>
<comment type="function">
    <text evidence="8">Catalyzes the methylthiolation of an aspartic acid residue of ribosomal protein uS12.</text>
</comment>
<dbReference type="PROSITE" id="PS51918">
    <property type="entry name" value="RADICAL_SAM"/>
    <property type="match status" value="1"/>
</dbReference>
<dbReference type="PANTHER" id="PTHR43837">
    <property type="entry name" value="RIBOSOMAL PROTEIN S12 METHYLTHIOTRANSFERASE RIMO"/>
    <property type="match status" value="1"/>
</dbReference>
<sequence length="461" mass="50100">MSQNPPLLRPDLAPSPIFDSAQGEGGRRHGQPTIGMVSLGCPKALVDSERILTRLRAEGYAISPDYKGAGAVIVNTCGFLDSAKAESLQAIGEALSENGKVIVTGCLGAEPEYITGAHPSVLAVTGPQQYEQVLDAVHSAVPPSPDPFVDLLPASGVKLTPRHYSYLKISEGCNHACKFCIIPDMRGKLVSRPAHAVIREAEKLVEAGVRELLVISQDTSAYGLDHKYATERGHRAHITDLARDLGGLGAWVRLHYVYPYPHVRDLIPLMADGLVLPYLDIPFQHAHPDVLKRMARPAAAAKTLDEIAAWRAACPDITLRSTFIVGYPGETEAEFQTLLDWLDEAQLDRVGCFQYENVKGARANDLPDHVPDAVKQERWDRFMEKAQAISEAKLAAKVGRRIEVIVDSVDGEGATCRTMADAPEIDGNLFIDEGFEALSPGDIVSVTVDEAGEYDLWGRLN</sequence>
<keyword evidence="3 8" id="KW-0808">Transferase</keyword>
<evidence type="ECO:0000259" key="10">
    <source>
        <dbReference type="PROSITE" id="PS50926"/>
    </source>
</evidence>
<dbReference type="NCBIfam" id="TIGR00089">
    <property type="entry name" value="MiaB/RimO family radical SAM methylthiotransferase"/>
    <property type="match status" value="1"/>
</dbReference>
<evidence type="ECO:0000256" key="9">
    <source>
        <dbReference type="SAM" id="MobiDB-lite"/>
    </source>
</evidence>
<evidence type="ECO:0000313" key="13">
    <source>
        <dbReference type="EMBL" id="SFH58930.1"/>
    </source>
</evidence>
<keyword evidence="14" id="KW-1185">Reference proteome</keyword>
<dbReference type="AlphaFoldDB" id="A0A1I3B9S7"/>
<dbReference type="SUPFAM" id="SSF102114">
    <property type="entry name" value="Radical SAM enzymes"/>
    <property type="match status" value="1"/>
</dbReference>
<keyword evidence="7 8" id="KW-0411">Iron-sulfur</keyword>
<dbReference type="InterPro" id="IPR002792">
    <property type="entry name" value="TRAM_dom"/>
</dbReference>
<dbReference type="SFLD" id="SFLDS00029">
    <property type="entry name" value="Radical_SAM"/>
    <property type="match status" value="1"/>
</dbReference>
<dbReference type="InterPro" id="IPR005840">
    <property type="entry name" value="Ribosomal_uS12_MeSTrfase_RimO"/>
</dbReference>
<keyword evidence="6 8" id="KW-0408">Iron</keyword>
<feature type="binding site" evidence="8">
    <location>
        <position position="106"/>
    </location>
    <ligand>
        <name>[4Fe-4S] cluster</name>
        <dbReference type="ChEBI" id="CHEBI:49883"/>
        <label>1</label>
    </ligand>
</feature>
<evidence type="ECO:0000259" key="11">
    <source>
        <dbReference type="PROSITE" id="PS51449"/>
    </source>
</evidence>
<dbReference type="STRING" id="34004.SAMN04488021_12045"/>
<dbReference type="Pfam" id="PF00919">
    <property type="entry name" value="UPF0004"/>
    <property type="match status" value="1"/>
</dbReference>
<dbReference type="RefSeq" id="WP_074968417.1">
    <property type="nucleotide sequence ID" value="NZ_CBCRYP010000021.1"/>
</dbReference>
<dbReference type="EMBL" id="FOPU01000020">
    <property type="protein sequence ID" value="SFH58930.1"/>
    <property type="molecule type" value="Genomic_DNA"/>
</dbReference>
<dbReference type="NCBIfam" id="TIGR01125">
    <property type="entry name" value="30S ribosomal protein S12 methylthiotransferase RimO"/>
    <property type="match status" value="1"/>
</dbReference>
<evidence type="ECO:0000256" key="8">
    <source>
        <dbReference type="HAMAP-Rule" id="MF_01865"/>
    </source>
</evidence>
<dbReference type="Gene3D" id="3.80.30.20">
    <property type="entry name" value="tm_1862 like domain"/>
    <property type="match status" value="1"/>
</dbReference>
<dbReference type="Proteomes" id="UP000183635">
    <property type="component" value="Unassembled WGS sequence"/>
</dbReference>
<accession>A0A1I3B9S7</accession>
<dbReference type="SFLD" id="SFLDG01061">
    <property type="entry name" value="methylthiotransferase"/>
    <property type="match status" value="1"/>
</dbReference>
<dbReference type="PROSITE" id="PS50926">
    <property type="entry name" value="TRAM"/>
    <property type="match status" value="1"/>
</dbReference>
<dbReference type="FunFam" id="3.80.30.20:FF:000001">
    <property type="entry name" value="tRNA-2-methylthio-N(6)-dimethylallyladenosine synthase 2"/>
    <property type="match status" value="1"/>
</dbReference>
<dbReference type="InterPro" id="IPR005839">
    <property type="entry name" value="Methylthiotransferase"/>
</dbReference>
<feature type="binding site" evidence="8">
    <location>
        <position position="180"/>
    </location>
    <ligand>
        <name>[4Fe-4S] cluster</name>
        <dbReference type="ChEBI" id="CHEBI:49883"/>
        <label>2</label>
        <note>4Fe-4S-S-AdoMet</note>
    </ligand>
</feature>
<feature type="domain" description="MTTase N-terminal" evidence="11">
    <location>
        <begin position="32"/>
        <end position="142"/>
    </location>
</feature>
<keyword evidence="13" id="KW-0689">Ribosomal protein</keyword>
<dbReference type="InterPro" id="IPR013848">
    <property type="entry name" value="Methylthiotransferase_N"/>
</dbReference>
<reference evidence="13 14" key="1">
    <citation type="submission" date="2016-10" db="EMBL/GenBank/DDBJ databases">
        <authorList>
            <person name="de Groot N.N."/>
        </authorList>
    </citation>
    <scope>NUCLEOTIDE SEQUENCE [LARGE SCALE GENOMIC DNA]</scope>
    <source>
        <strain evidence="13 14">DSM 8537</strain>
    </source>
</reference>
<keyword evidence="1 8" id="KW-0004">4Fe-4S</keyword>
<dbReference type="OrthoDB" id="9805215at2"/>
<feature type="region of interest" description="Disordered" evidence="9">
    <location>
        <begin position="1"/>
        <end position="33"/>
    </location>
</feature>
<dbReference type="InterPro" id="IPR012340">
    <property type="entry name" value="NA-bd_OB-fold"/>
</dbReference>
<protein>
    <recommendedName>
        <fullName evidence="8">Ribosomal protein uS12 methylthiotransferase RimO</fullName>
        <shortName evidence="8">uS12 MTTase</shortName>
        <shortName evidence="8">uS12 methylthiotransferase</shortName>
        <ecNumber evidence="8">2.8.4.4</ecNumber>
    </recommendedName>
    <alternativeName>
        <fullName evidence="8">Ribosomal protein uS12 (aspartate-C(3))-methylthiotransferase</fullName>
    </alternativeName>
    <alternativeName>
        <fullName evidence="8">Ribosome maturation factor RimO</fullName>
    </alternativeName>
</protein>
<dbReference type="HAMAP" id="MF_01865">
    <property type="entry name" value="MTTase_RimO"/>
    <property type="match status" value="1"/>
</dbReference>
<dbReference type="Pfam" id="PF18693">
    <property type="entry name" value="TRAM_2"/>
    <property type="match status" value="1"/>
</dbReference>
<name>A0A1I3B9S7_9RHOB</name>
<feature type="binding site" evidence="8">
    <location>
        <position position="173"/>
    </location>
    <ligand>
        <name>[4Fe-4S] cluster</name>
        <dbReference type="ChEBI" id="CHEBI:49883"/>
        <label>2</label>
        <note>4Fe-4S-S-AdoMet</note>
    </ligand>
</feature>
<dbReference type="InterPro" id="IPR023404">
    <property type="entry name" value="rSAM_horseshoe"/>
</dbReference>
<dbReference type="PANTHER" id="PTHR43837:SF1">
    <property type="entry name" value="RIBOSOMAL PROTEIN US12 METHYLTHIOTRANSFERASE RIMO"/>
    <property type="match status" value="1"/>
</dbReference>
<dbReference type="CDD" id="cd01335">
    <property type="entry name" value="Radical_SAM"/>
    <property type="match status" value="1"/>
</dbReference>
<comment type="cofactor">
    <cofactor evidence="8">
        <name>[4Fe-4S] cluster</name>
        <dbReference type="ChEBI" id="CHEBI:49883"/>
    </cofactor>
    <text evidence="8">Binds 2 [4Fe-4S] clusters. One cluster is coordinated with 3 cysteines and an exchangeable S-adenosyl-L-methionine.</text>
</comment>
<dbReference type="PROSITE" id="PS51449">
    <property type="entry name" value="MTTASE_N"/>
    <property type="match status" value="1"/>
</dbReference>
<evidence type="ECO:0000256" key="5">
    <source>
        <dbReference type="ARBA" id="ARBA00022723"/>
    </source>
</evidence>
<dbReference type="GO" id="GO:0051539">
    <property type="term" value="F:4 iron, 4 sulfur cluster binding"/>
    <property type="evidence" value="ECO:0007669"/>
    <property type="project" value="UniProtKB-UniRule"/>
</dbReference>
<dbReference type="InterPro" id="IPR006638">
    <property type="entry name" value="Elp3/MiaA/NifB-like_rSAM"/>
</dbReference>
<comment type="catalytic activity">
    <reaction evidence="8">
        <text>L-aspartate(89)-[ribosomal protein uS12]-hydrogen + (sulfur carrier)-SH + AH2 + 2 S-adenosyl-L-methionine = 3-methylsulfanyl-L-aspartate(89)-[ribosomal protein uS12]-hydrogen + (sulfur carrier)-H + 5'-deoxyadenosine + L-methionine + A + S-adenosyl-L-homocysteine + 2 H(+)</text>
        <dbReference type="Rhea" id="RHEA:37087"/>
        <dbReference type="Rhea" id="RHEA-COMP:10460"/>
        <dbReference type="Rhea" id="RHEA-COMP:10461"/>
        <dbReference type="Rhea" id="RHEA-COMP:14737"/>
        <dbReference type="Rhea" id="RHEA-COMP:14739"/>
        <dbReference type="ChEBI" id="CHEBI:13193"/>
        <dbReference type="ChEBI" id="CHEBI:15378"/>
        <dbReference type="ChEBI" id="CHEBI:17319"/>
        <dbReference type="ChEBI" id="CHEBI:17499"/>
        <dbReference type="ChEBI" id="CHEBI:29917"/>
        <dbReference type="ChEBI" id="CHEBI:29961"/>
        <dbReference type="ChEBI" id="CHEBI:57844"/>
        <dbReference type="ChEBI" id="CHEBI:57856"/>
        <dbReference type="ChEBI" id="CHEBI:59789"/>
        <dbReference type="ChEBI" id="CHEBI:64428"/>
        <dbReference type="ChEBI" id="CHEBI:73599"/>
        <dbReference type="EC" id="2.8.4.4"/>
    </reaction>
</comment>
<feature type="binding site" evidence="8">
    <location>
        <position position="77"/>
    </location>
    <ligand>
        <name>[4Fe-4S] cluster</name>
        <dbReference type="ChEBI" id="CHEBI:49883"/>
        <label>1</label>
    </ligand>
</feature>
<dbReference type="InterPro" id="IPR007197">
    <property type="entry name" value="rSAM"/>
</dbReference>
<dbReference type="SFLD" id="SFLDF00274">
    <property type="entry name" value="ribosomal_protein_S12_methylth"/>
    <property type="match status" value="1"/>
</dbReference>
<dbReference type="GO" id="GO:0046872">
    <property type="term" value="F:metal ion binding"/>
    <property type="evidence" value="ECO:0007669"/>
    <property type="project" value="UniProtKB-KW"/>
</dbReference>
<dbReference type="InterPro" id="IPR038135">
    <property type="entry name" value="Methylthiotransferase_N_sf"/>
</dbReference>